<dbReference type="GO" id="GO:0005794">
    <property type="term" value="C:Golgi apparatus"/>
    <property type="evidence" value="ECO:0007669"/>
    <property type="project" value="TreeGrafter"/>
</dbReference>
<dbReference type="AlphaFoldDB" id="A0A167K6I0"/>
<feature type="transmembrane region" description="Helical" evidence="1">
    <location>
        <begin position="140"/>
        <end position="160"/>
    </location>
</feature>
<sequence>MRYVHFVRIQREGASLGFQLNYRIRYICISAAPLTNQTVYQNTAEILALAIFNVICAILSALQVIDGVRWLDRINAIKPEIAYPLSIAEKIEISLSVTTLVFACIMSFLSYKMSKQFGWNIYKKIGADVKIQKMYRMFQFFVLALKIDIFIEFLVSLFYIIQRSLADSRSDEGSLEGATWFQVVCTILMLPMLYFARTAGSTESKGRMITFIVFQCIVLAHFALVFRKTFQPNNNWYTWIVLVWIGIAMDVATCVLGFICMRNFGEGLKPYVQRGAASKQDIETSNKAQEDNWQIDDD</sequence>
<dbReference type="PANTHER" id="PTHR34391:SF1">
    <property type="entry name" value="UPF0658 GOLGI APPARATUS MEMBRANE PROTEIN C1952.10C-RELATED"/>
    <property type="match status" value="1"/>
</dbReference>
<evidence type="ECO:0000313" key="3">
    <source>
        <dbReference type="Proteomes" id="UP000077315"/>
    </source>
</evidence>
<dbReference type="Proteomes" id="UP000077315">
    <property type="component" value="Unassembled WGS sequence"/>
</dbReference>
<reference evidence="3" key="1">
    <citation type="submission" date="2015-06" db="EMBL/GenBank/DDBJ databases">
        <title>Expansion of signal transduction pathways in fungi by whole-genome duplication.</title>
        <authorList>
            <consortium name="DOE Joint Genome Institute"/>
            <person name="Corrochano L.M."/>
            <person name="Kuo A."/>
            <person name="Marcet-Houben M."/>
            <person name="Polaino S."/>
            <person name="Salamov A."/>
            <person name="Villalobos J.M."/>
            <person name="Alvarez M.I."/>
            <person name="Avalos J."/>
            <person name="Benito E.P."/>
            <person name="Benoit I."/>
            <person name="Burger G."/>
            <person name="Camino L.P."/>
            <person name="Canovas D."/>
            <person name="Cerda-Olmedo E."/>
            <person name="Cheng J.-F."/>
            <person name="Dominguez A."/>
            <person name="Elias M."/>
            <person name="Eslava A.P."/>
            <person name="Glaser F."/>
            <person name="Grimwood J."/>
            <person name="Gutierrez G."/>
            <person name="Heitman J."/>
            <person name="Henrissat B."/>
            <person name="Iturriaga E.A."/>
            <person name="Lang B.F."/>
            <person name="Lavin J.L."/>
            <person name="Lee S."/>
            <person name="Li W."/>
            <person name="Lindquist E."/>
            <person name="Lopez-Garcia S."/>
            <person name="Luque E.M."/>
            <person name="Marcos A.T."/>
            <person name="Martin J."/>
            <person name="McCluskey K."/>
            <person name="Medina H.R."/>
            <person name="Miralles-Duran A."/>
            <person name="Miyazaki A."/>
            <person name="Munoz-Torres E."/>
            <person name="Oguiza J.A."/>
            <person name="Ohm R."/>
            <person name="Olmedo M."/>
            <person name="Orejas M."/>
            <person name="Ortiz-Castellanos L."/>
            <person name="Pisabarro A.G."/>
            <person name="Rodriguez-Romero J."/>
            <person name="Ruiz-Herrera J."/>
            <person name="Ruiz-Vazquez R."/>
            <person name="Sanz C."/>
            <person name="Schackwitz W."/>
            <person name="Schmutz J."/>
            <person name="Shahriari M."/>
            <person name="Shelest E."/>
            <person name="Silva-Franco F."/>
            <person name="Soanes D."/>
            <person name="Syed K."/>
            <person name="Tagua V.G."/>
            <person name="Talbot N.J."/>
            <person name="Thon M."/>
            <person name="De vries R.P."/>
            <person name="Wiebenga A."/>
            <person name="Yadav J.S."/>
            <person name="Braun E.L."/>
            <person name="Baker S."/>
            <person name="Garre V."/>
            <person name="Horwitz B."/>
            <person name="Torres-Martinez S."/>
            <person name="Idnurm A."/>
            <person name="Herrera-Estrella A."/>
            <person name="Gabaldon T."/>
            <person name="Grigoriev I.V."/>
        </authorList>
    </citation>
    <scope>NUCLEOTIDE SEQUENCE [LARGE SCALE GENOMIC DNA]</scope>
    <source>
        <strain evidence="3">NRRL 1555(-)</strain>
    </source>
</reference>
<proteinExistence type="predicted"/>
<accession>A0A167K6I0</accession>
<protein>
    <submittedName>
        <fullName evidence="2">Uncharacterized protein</fullName>
    </submittedName>
</protein>
<name>A0A167K6I0_PHYB8</name>
<keyword evidence="3" id="KW-1185">Reference proteome</keyword>
<dbReference type="PANTHER" id="PTHR34391">
    <property type="entry name" value="UPF0658 GOLGI APPARATUS MEMBRANE PROTEIN C1952.10C-RELATED"/>
    <property type="match status" value="1"/>
</dbReference>
<feature type="transmembrane region" description="Helical" evidence="1">
    <location>
        <begin position="93"/>
        <end position="111"/>
    </location>
</feature>
<dbReference type="InParanoid" id="A0A167K6I0"/>
<feature type="transmembrane region" description="Helical" evidence="1">
    <location>
        <begin position="236"/>
        <end position="259"/>
    </location>
</feature>
<organism evidence="2 3">
    <name type="scientific">Phycomyces blakesleeanus (strain ATCC 8743b / DSM 1359 / FGSC 10004 / NBRC 33097 / NRRL 1555)</name>
    <dbReference type="NCBI Taxonomy" id="763407"/>
    <lineage>
        <taxon>Eukaryota</taxon>
        <taxon>Fungi</taxon>
        <taxon>Fungi incertae sedis</taxon>
        <taxon>Mucoromycota</taxon>
        <taxon>Mucoromycotina</taxon>
        <taxon>Mucoromycetes</taxon>
        <taxon>Mucorales</taxon>
        <taxon>Phycomycetaceae</taxon>
        <taxon>Phycomyces</taxon>
    </lineage>
</organism>
<dbReference type="STRING" id="763407.A0A167K6I0"/>
<feature type="transmembrane region" description="Helical" evidence="1">
    <location>
        <begin position="180"/>
        <end position="196"/>
    </location>
</feature>
<keyword evidence="1" id="KW-0812">Transmembrane</keyword>
<dbReference type="RefSeq" id="XP_018285409.1">
    <property type="nucleotide sequence ID" value="XM_018434184.1"/>
</dbReference>
<dbReference type="EMBL" id="KV441024">
    <property type="protein sequence ID" value="OAD67369.1"/>
    <property type="molecule type" value="Genomic_DNA"/>
</dbReference>
<evidence type="ECO:0000313" key="2">
    <source>
        <dbReference type="EMBL" id="OAD67369.1"/>
    </source>
</evidence>
<evidence type="ECO:0000256" key="1">
    <source>
        <dbReference type="SAM" id="Phobius"/>
    </source>
</evidence>
<gene>
    <name evidence="2" type="ORF">PHYBLDRAFT_160462</name>
</gene>
<dbReference type="OrthoDB" id="2448307at2759"/>
<feature type="transmembrane region" description="Helical" evidence="1">
    <location>
        <begin position="208"/>
        <end position="230"/>
    </location>
</feature>
<keyword evidence="1" id="KW-0472">Membrane</keyword>
<keyword evidence="1" id="KW-1133">Transmembrane helix</keyword>
<feature type="transmembrane region" description="Helical" evidence="1">
    <location>
        <begin position="46"/>
        <end position="65"/>
    </location>
</feature>
<dbReference type="InterPro" id="IPR040410">
    <property type="entry name" value="UPF0658_Golgi"/>
</dbReference>
<dbReference type="GeneID" id="28995090"/>
<dbReference type="VEuPathDB" id="FungiDB:PHYBLDRAFT_160462"/>